<proteinExistence type="predicted"/>
<sequence length="242" mass="25361">MDGIWRAHRKRTGRSFRSPPLDPLWYAWNPLTGQSEGGKEPTMTWNFEGNYYENCSCSAVCPCTSSNMQAPATNDRCNAVFAFDLTSGDVNGTDVSGCSLMLMVDSPAVMADGDWKVGLVIDTGASDAQVEALGAVMSGDLGGPPAALGPLIGDFVGIERHPISFAVNGDDQTVTVGDSVSFTVQQEFSTAGDPVQLTGIDTHPAGPVLNVFRVSASSVSIMGMEFGGAGLSCFSNPFSWAG</sequence>
<name>A0A381Z198_9ZZZZ</name>
<dbReference type="EMBL" id="UINC01019579">
    <property type="protein sequence ID" value="SVA82979.1"/>
    <property type="molecule type" value="Genomic_DNA"/>
</dbReference>
<evidence type="ECO:0008006" key="2">
    <source>
        <dbReference type="Google" id="ProtNLM"/>
    </source>
</evidence>
<evidence type="ECO:0000313" key="1">
    <source>
        <dbReference type="EMBL" id="SVA82979.1"/>
    </source>
</evidence>
<reference evidence="1" key="1">
    <citation type="submission" date="2018-05" db="EMBL/GenBank/DDBJ databases">
        <authorList>
            <person name="Lanie J.A."/>
            <person name="Ng W.-L."/>
            <person name="Kazmierczak K.M."/>
            <person name="Andrzejewski T.M."/>
            <person name="Davidsen T.M."/>
            <person name="Wayne K.J."/>
            <person name="Tettelin H."/>
            <person name="Glass J.I."/>
            <person name="Rusch D."/>
            <person name="Podicherti R."/>
            <person name="Tsui H.-C.T."/>
            <person name="Winkler M.E."/>
        </authorList>
    </citation>
    <scope>NUCLEOTIDE SEQUENCE</scope>
</reference>
<dbReference type="Pfam" id="PF07040">
    <property type="entry name" value="DUF1326"/>
    <property type="match status" value="1"/>
</dbReference>
<organism evidence="1">
    <name type="scientific">marine metagenome</name>
    <dbReference type="NCBI Taxonomy" id="408172"/>
    <lineage>
        <taxon>unclassified sequences</taxon>
        <taxon>metagenomes</taxon>
        <taxon>ecological metagenomes</taxon>
    </lineage>
</organism>
<protein>
    <recommendedName>
        <fullName evidence="2">VldV</fullName>
    </recommendedName>
</protein>
<accession>A0A381Z198</accession>
<dbReference type="AlphaFoldDB" id="A0A381Z198"/>
<gene>
    <name evidence="1" type="ORF">METZ01_LOCUS135833</name>
</gene>
<dbReference type="InterPro" id="IPR009758">
    <property type="entry name" value="DUF1326"/>
</dbReference>